<dbReference type="AlphaFoldDB" id="A0AA39R744"/>
<dbReference type="EMBL" id="JAFEKC020000005">
    <property type="protein sequence ID" value="KAK0514671.1"/>
    <property type="molecule type" value="Genomic_DNA"/>
</dbReference>
<evidence type="ECO:0000313" key="2">
    <source>
        <dbReference type="EMBL" id="KAK0514671.1"/>
    </source>
</evidence>
<feature type="compositionally biased region" description="Polar residues" evidence="1">
    <location>
        <begin position="112"/>
        <end position="128"/>
    </location>
</feature>
<name>A0AA39R744_9LECA</name>
<reference evidence="2" key="1">
    <citation type="submission" date="2023-03" db="EMBL/GenBank/DDBJ databases">
        <title>Complete genome of Cladonia borealis.</title>
        <authorList>
            <person name="Park H."/>
        </authorList>
    </citation>
    <scope>NUCLEOTIDE SEQUENCE</scope>
    <source>
        <strain evidence="2">ANT050790</strain>
    </source>
</reference>
<accession>A0AA39R744</accession>
<evidence type="ECO:0000313" key="3">
    <source>
        <dbReference type="Proteomes" id="UP001166286"/>
    </source>
</evidence>
<feature type="compositionally biased region" description="Low complexity" evidence="1">
    <location>
        <begin position="190"/>
        <end position="203"/>
    </location>
</feature>
<proteinExistence type="predicted"/>
<evidence type="ECO:0000256" key="1">
    <source>
        <dbReference type="SAM" id="MobiDB-lite"/>
    </source>
</evidence>
<sequence>MAPNNFHSFTDSPTLLLSPQHQHQHQYPRFCAPSRSAHTLRYQSFETIMPSTTRSSSKSSAGEEPASSSPRSGPSTRPSTRPNSTPGPIQITTPINGSNISRKRTRDEDTDMTNLPPQITPATSPSSYYSNVIARRDPLTGQQTALEGQTNLSAGAIEAHMEDRLQDMPRQGATEEEDLGDSPRRKAQRTTNGTNGHVNGTSTSPDSPLTNNRSEEPVVDEYSRLLGVGWRQPSPATMQGSARGWARYIETNYPLTQVEIVAQTSERTLVRAIEGTYLFHENLREGRLLSHVHDDALARLRQNSRNPHFEGLNSITPSRQANAGHNSDERHSPSRSPPGAGAGVDVDAEMELD</sequence>
<gene>
    <name evidence="2" type="ORF">JMJ35_003288</name>
</gene>
<comment type="caution">
    <text evidence="2">The sequence shown here is derived from an EMBL/GenBank/DDBJ whole genome shotgun (WGS) entry which is preliminary data.</text>
</comment>
<feature type="region of interest" description="Disordered" evidence="1">
    <location>
        <begin position="303"/>
        <end position="353"/>
    </location>
</feature>
<keyword evidence="3" id="KW-1185">Reference proteome</keyword>
<feature type="compositionally biased region" description="Polar residues" evidence="1">
    <location>
        <begin position="90"/>
        <end position="100"/>
    </location>
</feature>
<feature type="compositionally biased region" description="Polar residues" evidence="1">
    <location>
        <begin position="1"/>
        <end position="19"/>
    </location>
</feature>
<feature type="compositionally biased region" description="Low complexity" evidence="1">
    <location>
        <begin position="50"/>
        <end position="88"/>
    </location>
</feature>
<organism evidence="2 3">
    <name type="scientific">Cladonia borealis</name>
    <dbReference type="NCBI Taxonomy" id="184061"/>
    <lineage>
        <taxon>Eukaryota</taxon>
        <taxon>Fungi</taxon>
        <taxon>Dikarya</taxon>
        <taxon>Ascomycota</taxon>
        <taxon>Pezizomycotina</taxon>
        <taxon>Lecanoromycetes</taxon>
        <taxon>OSLEUM clade</taxon>
        <taxon>Lecanoromycetidae</taxon>
        <taxon>Lecanorales</taxon>
        <taxon>Lecanorineae</taxon>
        <taxon>Cladoniaceae</taxon>
        <taxon>Cladonia</taxon>
    </lineage>
</organism>
<feature type="compositionally biased region" description="Polar residues" evidence="1">
    <location>
        <begin position="313"/>
        <end position="325"/>
    </location>
</feature>
<feature type="region of interest" description="Disordered" evidence="1">
    <location>
        <begin position="169"/>
        <end position="214"/>
    </location>
</feature>
<dbReference type="Proteomes" id="UP001166286">
    <property type="component" value="Unassembled WGS sequence"/>
</dbReference>
<feature type="region of interest" description="Disordered" evidence="1">
    <location>
        <begin position="1"/>
        <end position="21"/>
    </location>
</feature>
<protein>
    <submittedName>
        <fullName evidence="2">Uncharacterized protein</fullName>
    </submittedName>
</protein>
<feature type="region of interest" description="Disordered" evidence="1">
    <location>
        <begin position="47"/>
        <end position="128"/>
    </location>
</feature>